<reference evidence="1" key="1">
    <citation type="journal article" date="2014" name="Int. J. Syst. Evol. Microbiol.">
        <title>Complete genome sequence of Corynebacterium casei LMG S-19264T (=DSM 44701T), isolated from a smear-ripened cheese.</title>
        <authorList>
            <consortium name="US DOE Joint Genome Institute (JGI-PGF)"/>
            <person name="Walter F."/>
            <person name="Albersmeier A."/>
            <person name="Kalinowski J."/>
            <person name="Ruckert C."/>
        </authorList>
    </citation>
    <scope>NUCLEOTIDE SEQUENCE</scope>
    <source>
        <strain evidence="1">KCTC 32337</strain>
    </source>
</reference>
<dbReference type="EMBL" id="BMZC01000011">
    <property type="protein sequence ID" value="GGZ74598.1"/>
    <property type="molecule type" value="Genomic_DNA"/>
</dbReference>
<dbReference type="InterPro" id="IPR011047">
    <property type="entry name" value="Quinoprotein_ADH-like_sf"/>
</dbReference>
<proteinExistence type="predicted"/>
<dbReference type="RefSeq" id="WP_191866834.1">
    <property type="nucleotide sequence ID" value="NZ_BMZC01000011.1"/>
</dbReference>
<gene>
    <name evidence="1" type="ORF">GCM10011274_36210</name>
</gene>
<reference evidence="1" key="2">
    <citation type="submission" date="2020-09" db="EMBL/GenBank/DDBJ databases">
        <authorList>
            <person name="Sun Q."/>
            <person name="Kim S."/>
        </authorList>
    </citation>
    <scope>NUCLEOTIDE SEQUENCE</scope>
    <source>
        <strain evidence="1">KCTC 32337</strain>
    </source>
</reference>
<name>A0A8H9ICB5_9ALTE</name>
<dbReference type="Gene3D" id="2.130.10.10">
    <property type="entry name" value="YVTN repeat-like/Quinoprotein amine dehydrogenase"/>
    <property type="match status" value="1"/>
</dbReference>
<dbReference type="InterPro" id="IPR015943">
    <property type="entry name" value="WD40/YVTN_repeat-like_dom_sf"/>
</dbReference>
<comment type="caution">
    <text evidence="1">The sequence shown here is derived from an EMBL/GenBank/DDBJ whole genome shotgun (WGS) entry which is preliminary data.</text>
</comment>
<organism evidence="1 2">
    <name type="scientific">Paraglaciecola chathamensis</name>
    <dbReference type="NCBI Taxonomy" id="368405"/>
    <lineage>
        <taxon>Bacteria</taxon>
        <taxon>Pseudomonadati</taxon>
        <taxon>Pseudomonadota</taxon>
        <taxon>Gammaproteobacteria</taxon>
        <taxon>Alteromonadales</taxon>
        <taxon>Alteromonadaceae</taxon>
        <taxon>Paraglaciecola</taxon>
    </lineage>
</organism>
<evidence type="ECO:0000313" key="2">
    <source>
        <dbReference type="Proteomes" id="UP000622604"/>
    </source>
</evidence>
<dbReference type="AlphaFoldDB" id="A0A8H9ICB5"/>
<dbReference type="Proteomes" id="UP000622604">
    <property type="component" value="Unassembled WGS sequence"/>
</dbReference>
<protein>
    <submittedName>
        <fullName evidence="1">Uncharacterized protein</fullName>
    </submittedName>
</protein>
<accession>A0A8H9ICB5</accession>
<dbReference type="SUPFAM" id="SSF50998">
    <property type="entry name" value="Quinoprotein alcohol dehydrogenase-like"/>
    <property type="match status" value="1"/>
</dbReference>
<sequence>MIKILKKQMKSDTQSVVADKQEVAYQNNNILIFQDGSELTLSNDAFITPEFGDGGRLYAFLDSSIYRVNKGGIELACNEKAPSFNVVSKYQIISSCGELHSDNYTYYQHMEEKWSFPRARGILASSSKTLFTTSTFKVAKIDFRNIETFKIMENIFPKEGFEFLLTSNYRFSDRVIFIQSQKKRDTSKMQQVIATCCDLDSGKILWETHFQGSHRYILNDADGNLYALFGRHEPGGKTLYLNCLNTSTGQVTLDIVEKNTVVASVPWLAQIYKNVMYVSDFYTAGCVIWAFDLASKKITSHFNLGLEKGVELNAPVIRNDELYALDSTKTLHVFDIIN</sequence>
<evidence type="ECO:0000313" key="1">
    <source>
        <dbReference type="EMBL" id="GGZ74598.1"/>
    </source>
</evidence>